<comment type="cofactor">
    <cofactor evidence="1">
        <name>pyridoxal 5'-phosphate</name>
        <dbReference type="ChEBI" id="CHEBI:597326"/>
    </cofactor>
</comment>
<protein>
    <recommendedName>
        <fullName evidence="4">threonine-phosphate decarboxylase</fullName>
        <ecNumber evidence="4">4.1.1.81</ecNumber>
    </recommendedName>
    <alternativeName>
        <fullName evidence="8">L-threonine-O-3-phosphate decarboxylase</fullName>
    </alternativeName>
</protein>
<comment type="pathway">
    <text evidence="3">Cofactor biosynthesis; adenosylcobalamin biosynthesis.</text>
</comment>
<reference evidence="11 12" key="1">
    <citation type="submission" date="2017-09" db="EMBL/GenBank/DDBJ databases">
        <title>Sphingomonas panjinensis sp.nov., isolated from oil-contaminated soil.</title>
        <authorList>
            <person name="Wang L."/>
            <person name="Chen L."/>
        </authorList>
    </citation>
    <scope>NUCLEOTIDE SEQUENCE [LARGE SCALE GENOMIC DNA]</scope>
    <source>
        <strain evidence="11 12">FW-11</strain>
    </source>
</reference>
<dbReference type="PROSITE" id="PS00105">
    <property type="entry name" value="AA_TRANSFER_CLASS_1"/>
    <property type="match status" value="1"/>
</dbReference>
<accession>A0A2T5G286</accession>
<dbReference type="Gene3D" id="3.90.1150.10">
    <property type="entry name" value="Aspartate Aminotransferase, domain 1"/>
    <property type="match status" value="1"/>
</dbReference>
<keyword evidence="7" id="KW-0456">Lyase</keyword>
<organism evidence="11 12">
    <name type="scientific">Sphingomonas oleivorans</name>
    <dbReference type="NCBI Taxonomy" id="1735121"/>
    <lineage>
        <taxon>Bacteria</taxon>
        <taxon>Pseudomonadati</taxon>
        <taxon>Pseudomonadota</taxon>
        <taxon>Alphaproteobacteria</taxon>
        <taxon>Sphingomonadales</taxon>
        <taxon>Sphingomonadaceae</taxon>
        <taxon>Sphingomonas</taxon>
    </lineage>
</organism>
<dbReference type="InterPro" id="IPR015421">
    <property type="entry name" value="PyrdxlP-dep_Trfase_major"/>
</dbReference>
<dbReference type="UniPathway" id="UPA00148"/>
<evidence type="ECO:0000256" key="1">
    <source>
        <dbReference type="ARBA" id="ARBA00001933"/>
    </source>
</evidence>
<feature type="domain" description="Aminotransferase class I/classII large" evidence="10">
    <location>
        <begin position="48"/>
        <end position="333"/>
    </location>
</feature>
<dbReference type="InterPro" id="IPR015422">
    <property type="entry name" value="PyrdxlP-dep_Trfase_small"/>
</dbReference>
<dbReference type="GO" id="GO:0048472">
    <property type="term" value="F:threonine-phosphate decarboxylase activity"/>
    <property type="evidence" value="ECO:0007669"/>
    <property type="project" value="UniProtKB-EC"/>
</dbReference>
<dbReference type="Pfam" id="PF00155">
    <property type="entry name" value="Aminotran_1_2"/>
    <property type="match status" value="1"/>
</dbReference>
<evidence type="ECO:0000256" key="5">
    <source>
        <dbReference type="ARBA" id="ARBA00022573"/>
    </source>
</evidence>
<name>A0A2T5G286_9SPHN</name>
<evidence type="ECO:0000256" key="7">
    <source>
        <dbReference type="ARBA" id="ARBA00023239"/>
    </source>
</evidence>
<dbReference type="SUPFAM" id="SSF53383">
    <property type="entry name" value="PLP-dependent transferases"/>
    <property type="match status" value="1"/>
</dbReference>
<dbReference type="PANTHER" id="PTHR42885:SF1">
    <property type="entry name" value="THREONINE-PHOSPHATE DECARBOXYLASE"/>
    <property type="match status" value="1"/>
</dbReference>
<dbReference type="GO" id="GO:0009236">
    <property type="term" value="P:cobalamin biosynthetic process"/>
    <property type="evidence" value="ECO:0007669"/>
    <property type="project" value="UniProtKB-UniPathway"/>
</dbReference>
<dbReference type="InterPro" id="IPR004839">
    <property type="entry name" value="Aminotransferase_I/II_large"/>
</dbReference>
<evidence type="ECO:0000313" key="11">
    <source>
        <dbReference type="EMBL" id="PTQ13267.1"/>
    </source>
</evidence>
<evidence type="ECO:0000313" key="12">
    <source>
        <dbReference type="Proteomes" id="UP000244162"/>
    </source>
</evidence>
<evidence type="ECO:0000256" key="4">
    <source>
        <dbReference type="ARBA" id="ARBA00012285"/>
    </source>
</evidence>
<proteinExistence type="predicted"/>
<gene>
    <name evidence="11" type="ORF">CLG96_03900</name>
</gene>
<evidence type="ECO:0000256" key="6">
    <source>
        <dbReference type="ARBA" id="ARBA00022898"/>
    </source>
</evidence>
<dbReference type="GO" id="GO:0030170">
    <property type="term" value="F:pyridoxal phosphate binding"/>
    <property type="evidence" value="ECO:0007669"/>
    <property type="project" value="InterPro"/>
</dbReference>
<keyword evidence="6" id="KW-0663">Pyridoxal phosphate</keyword>
<dbReference type="PANTHER" id="PTHR42885">
    <property type="entry name" value="HISTIDINOL-PHOSPHATE AMINOTRANSFERASE-RELATED"/>
    <property type="match status" value="1"/>
</dbReference>
<dbReference type="Proteomes" id="UP000244162">
    <property type="component" value="Unassembled WGS sequence"/>
</dbReference>
<comment type="catalytic activity">
    <reaction evidence="9">
        <text>O-phospho-L-threonine + H(+) = (R)-1-aminopropan-2-yl phosphate + CO2</text>
        <dbReference type="Rhea" id="RHEA:11492"/>
        <dbReference type="ChEBI" id="CHEBI:15378"/>
        <dbReference type="ChEBI" id="CHEBI:16526"/>
        <dbReference type="ChEBI" id="CHEBI:58563"/>
        <dbReference type="ChEBI" id="CHEBI:58675"/>
        <dbReference type="EC" id="4.1.1.81"/>
    </reaction>
</comment>
<evidence type="ECO:0000256" key="3">
    <source>
        <dbReference type="ARBA" id="ARBA00004953"/>
    </source>
</evidence>
<dbReference type="Gene3D" id="3.40.640.10">
    <property type="entry name" value="Type I PLP-dependent aspartate aminotransferase-like (Major domain)"/>
    <property type="match status" value="1"/>
</dbReference>
<dbReference type="CDD" id="cd00609">
    <property type="entry name" value="AAT_like"/>
    <property type="match status" value="1"/>
</dbReference>
<dbReference type="NCBIfam" id="TIGR01140">
    <property type="entry name" value="L_thr_O3P_dcar"/>
    <property type="match status" value="1"/>
</dbReference>
<dbReference type="EC" id="4.1.1.81" evidence="4"/>
<dbReference type="InterPro" id="IPR005860">
    <property type="entry name" value="CobD"/>
</dbReference>
<dbReference type="InterPro" id="IPR015424">
    <property type="entry name" value="PyrdxlP-dep_Trfase"/>
</dbReference>
<comment type="caution">
    <text evidence="11">The sequence shown here is derived from an EMBL/GenBank/DDBJ whole genome shotgun (WGS) entry which is preliminary data.</text>
</comment>
<evidence type="ECO:0000259" key="10">
    <source>
        <dbReference type="Pfam" id="PF00155"/>
    </source>
</evidence>
<keyword evidence="12" id="KW-1185">Reference proteome</keyword>
<evidence type="ECO:0000256" key="9">
    <source>
        <dbReference type="ARBA" id="ARBA00048531"/>
    </source>
</evidence>
<evidence type="ECO:0000256" key="2">
    <source>
        <dbReference type="ARBA" id="ARBA00003444"/>
    </source>
</evidence>
<dbReference type="EMBL" id="NWBU01000004">
    <property type="protein sequence ID" value="PTQ13267.1"/>
    <property type="molecule type" value="Genomic_DNA"/>
</dbReference>
<keyword evidence="5" id="KW-0169">Cobalamin biosynthesis</keyword>
<dbReference type="InterPro" id="IPR004838">
    <property type="entry name" value="NHTrfase_class1_PyrdxlP-BS"/>
</dbReference>
<dbReference type="OrthoDB" id="9799304at2"/>
<evidence type="ECO:0000256" key="8">
    <source>
        <dbReference type="ARBA" id="ARBA00029996"/>
    </source>
</evidence>
<sequence>MVGGGASLDPFRSHGGRIEAARAAFPGALPWVDLSTGISPWAYPAAIDPSALARLPAPEALAALEAAAATCFGTGEAVETVAVPGSDLALRLLGRLFPNRTVAVVRPGYSGHVTAWEGAPVSAISADRIEEAAERFDIVLLANPNNPDGRIIARERLLAVSARLAWRGGWLIVDEAFADAAPETSLGGECGEGLILLRSFGKFFGLAGLRLGFLIAPPAIAMLFRAMLGDWPLSGPAITIGKAAYRDRDWQAAQRIRISEAAGRLDALLGASGLELMGGTSLFRLVLSRDADALFRHLAARAILTRPFAAEPDRLRIGLPGNEEQWARLAAALDGWRMG</sequence>
<dbReference type="RefSeq" id="WP_107966500.1">
    <property type="nucleotide sequence ID" value="NZ_NWBU01000004.1"/>
</dbReference>
<comment type="function">
    <text evidence="2">Decarboxylates L-threonine-O-3-phosphate to yield (R)-1-amino-2-propanol O-2-phosphate, the precursor for the linkage between the nucleotide loop and the corrin ring in cobalamin.</text>
</comment>
<dbReference type="AlphaFoldDB" id="A0A2T5G286"/>